<gene>
    <name evidence="1" type="ORF">BpHYR1_038440</name>
</gene>
<comment type="caution">
    <text evidence="1">The sequence shown here is derived from an EMBL/GenBank/DDBJ whole genome shotgun (WGS) entry which is preliminary data.</text>
</comment>
<dbReference type="AlphaFoldDB" id="A0A3M7S089"/>
<dbReference type="EMBL" id="REGN01002283">
    <property type="protein sequence ID" value="RNA29080.1"/>
    <property type="molecule type" value="Genomic_DNA"/>
</dbReference>
<keyword evidence="2" id="KW-1185">Reference proteome</keyword>
<organism evidence="1 2">
    <name type="scientific">Brachionus plicatilis</name>
    <name type="common">Marine rotifer</name>
    <name type="synonym">Brachionus muelleri</name>
    <dbReference type="NCBI Taxonomy" id="10195"/>
    <lineage>
        <taxon>Eukaryota</taxon>
        <taxon>Metazoa</taxon>
        <taxon>Spiralia</taxon>
        <taxon>Gnathifera</taxon>
        <taxon>Rotifera</taxon>
        <taxon>Eurotatoria</taxon>
        <taxon>Monogononta</taxon>
        <taxon>Pseudotrocha</taxon>
        <taxon>Ploima</taxon>
        <taxon>Brachionidae</taxon>
        <taxon>Brachionus</taxon>
    </lineage>
</organism>
<reference evidence="1 2" key="1">
    <citation type="journal article" date="2018" name="Sci. Rep.">
        <title>Genomic signatures of local adaptation to the degree of environmental predictability in rotifers.</title>
        <authorList>
            <person name="Franch-Gras L."/>
            <person name="Hahn C."/>
            <person name="Garcia-Roger E.M."/>
            <person name="Carmona M.J."/>
            <person name="Serra M."/>
            <person name="Gomez A."/>
        </authorList>
    </citation>
    <scope>NUCLEOTIDE SEQUENCE [LARGE SCALE GENOMIC DNA]</scope>
    <source>
        <strain evidence="1">HYR1</strain>
    </source>
</reference>
<dbReference type="Proteomes" id="UP000276133">
    <property type="component" value="Unassembled WGS sequence"/>
</dbReference>
<evidence type="ECO:0000313" key="1">
    <source>
        <dbReference type="EMBL" id="RNA29080.1"/>
    </source>
</evidence>
<accession>A0A3M7S089</accession>
<proteinExistence type="predicted"/>
<evidence type="ECO:0000313" key="2">
    <source>
        <dbReference type="Proteomes" id="UP000276133"/>
    </source>
</evidence>
<sequence length="84" mass="9893">MERKNLDRLSTRYLQLVVPLFRTNTWTLNTRIRLNLANYSKFRPSQLFKFDPLISLTLILIKIPLFRKYSGGPGDPGVRRKNIT</sequence>
<protein>
    <submittedName>
        <fullName evidence="1">Uncharacterized protein</fullName>
    </submittedName>
</protein>
<name>A0A3M7S089_BRAPC</name>